<dbReference type="Proteomes" id="UP000187012">
    <property type="component" value="Unassembled WGS sequence"/>
</dbReference>
<name>A0A1N7SBA1_9BURK</name>
<evidence type="ECO:0000313" key="2">
    <source>
        <dbReference type="Proteomes" id="UP000187012"/>
    </source>
</evidence>
<dbReference type="AlphaFoldDB" id="A0A1N7SBA1"/>
<keyword evidence="2" id="KW-1185">Reference proteome</keyword>
<sequence>MARLGRRRRGKRNELRRSVGGAKARITLTSAANCKPFAPLEALPARCGAQVLIATWACPHCRFTVTFYLPSGD</sequence>
<evidence type="ECO:0000313" key="1">
    <source>
        <dbReference type="EMBL" id="SIT44601.1"/>
    </source>
</evidence>
<gene>
    <name evidence="1" type="ORF">BN2475_480031</name>
</gene>
<reference evidence="1 2" key="1">
    <citation type="submission" date="2016-12" db="EMBL/GenBank/DDBJ databases">
        <authorList>
            <person name="Song W.-J."/>
            <person name="Kurnit D.M."/>
        </authorList>
    </citation>
    <scope>NUCLEOTIDE SEQUENCE [LARGE SCALE GENOMIC DNA]</scope>
    <source>
        <strain evidence="1 2">STM7296</strain>
    </source>
</reference>
<proteinExistence type="predicted"/>
<organism evidence="1 2">
    <name type="scientific">Paraburkholderia ribeironis</name>
    <dbReference type="NCBI Taxonomy" id="1247936"/>
    <lineage>
        <taxon>Bacteria</taxon>
        <taxon>Pseudomonadati</taxon>
        <taxon>Pseudomonadota</taxon>
        <taxon>Betaproteobacteria</taxon>
        <taxon>Burkholderiales</taxon>
        <taxon>Burkholderiaceae</taxon>
        <taxon>Paraburkholderia</taxon>
    </lineage>
</organism>
<accession>A0A1N7SBA1</accession>
<protein>
    <submittedName>
        <fullName evidence="1">Uncharacterized protein</fullName>
    </submittedName>
</protein>
<dbReference type="EMBL" id="CYGX02000048">
    <property type="protein sequence ID" value="SIT44601.1"/>
    <property type="molecule type" value="Genomic_DNA"/>
</dbReference>